<dbReference type="GO" id="GO:0005576">
    <property type="term" value="C:extracellular region"/>
    <property type="evidence" value="ECO:0007669"/>
    <property type="project" value="UniProtKB-SubCell"/>
</dbReference>
<proteinExistence type="predicted"/>
<reference evidence="3 4" key="1">
    <citation type="submission" date="2020-10" db="EMBL/GenBank/DDBJ databases">
        <title>Streptomyces ferrugineus complate genome analysis.</title>
        <authorList>
            <person name="Anwar N."/>
        </authorList>
    </citation>
    <scope>NUCLEOTIDE SEQUENCE [LARGE SCALE GENOMIC DNA]</scope>
    <source>
        <strain evidence="3 4">CCTCC AA2014009</strain>
    </source>
</reference>
<keyword evidence="1" id="KW-1133">Transmembrane helix</keyword>
<protein>
    <submittedName>
        <fullName evidence="3">Uberolysin/carnocyclin family circular bacteriocin</fullName>
    </submittedName>
</protein>
<accession>A0A7M2SQG8</accession>
<gene>
    <name evidence="3" type="ORF">IM697_04715</name>
</gene>
<name>A0A7M2SQG8_9ACTN</name>
<evidence type="ECO:0000256" key="1">
    <source>
        <dbReference type="SAM" id="Phobius"/>
    </source>
</evidence>
<keyword evidence="2" id="KW-0732">Signal</keyword>
<evidence type="ECO:0000313" key="3">
    <source>
        <dbReference type="EMBL" id="QOV37728.1"/>
    </source>
</evidence>
<sequence length="95" mass="9224">MSVLEISKKRIAAAGAAVAGVSAPLVLAASTTPDVLTSYFGLSGVTANRVLNAIEAGTDVAAALSVLGGVTAAGGVAMWMLKKAIAKGGRKAVVA</sequence>
<dbReference type="EMBL" id="CP063373">
    <property type="protein sequence ID" value="QOV37728.1"/>
    <property type="molecule type" value="Genomic_DNA"/>
</dbReference>
<keyword evidence="4" id="KW-1185">Reference proteome</keyword>
<dbReference type="SUPFAM" id="SSF47869">
    <property type="entry name" value="Bacteriocin AS-48"/>
    <property type="match status" value="1"/>
</dbReference>
<feature type="transmembrane region" description="Helical" evidence="1">
    <location>
        <begin position="60"/>
        <end position="81"/>
    </location>
</feature>
<dbReference type="AlphaFoldDB" id="A0A7M2SQG8"/>
<feature type="signal peptide" evidence="2">
    <location>
        <begin position="1"/>
        <end position="28"/>
    </location>
</feature>
<feature type="chain" id="PRO_5031419239" evidence="2">
    <location>
        <begin position="29"/>
        <end position="95"/>
    </location>
</feature>
<evidence type="ECO:0000256" key="2">
    <source>
        <dbReference type="SAM" id="SignalP"/>
    </source>
</evidence>
<dbReference type="InterPro" id="IPR009086">
    <property type="entry name" value="Bacteriocin_AS48"/>
</dbReference>
<organism evidence="3 4">
    <name type="scientific">Streptomyces ferrugineus</name>
    <dbReference type="NCBI Taxonomy" id="1413221"/>
    <lineage>
        <taxon>Bacteria</taxon>
        <taxon>Bacillati</taxon>
        <taxon>Actinomycetota</taxon>
        <taxon>Actinomycetes</taxon>
        <taxon>Kitasatosporales</taxon>
        <taxon>Streptomycetaceae</taxon>
        <taxon>Streptomyces</taxon>
    </lineage>
</organism>
<keyword evidence="1" id="KW-0812">Transmembrane</keyword>
<dbReference type="Proteomes" id="UP000594205">
    <property type="component" value="Chromosome"/>
</dbReference>
<dbReference type="Gene3D" id="1.20.225.10">
    <property type="entry name" value="Bacteriocin AS-48"/>
    <property type="match status" value="1"/>
</dbReference>
<keyword evidence="1" id="KW-0472">Membrane</keyword>
<dbReference type="KEGG" id="sfeu:IM697_04715"/>
<evidence type="ECO:0000313" key="4">
    <source>
        <dbReference type="Proteomes" id="UP000594205"/>
    </source>
</evidence>
<dbReference type="RefSeq" id="WP_194045020.1">
    <property type="nucleotide sequence ID" value="NZ_CP063373.1"/>
</dbReference>